<reference evidence="2 3" key="1">
    <citation type="submission" date="2023-09" db="EMBL/GenBank/DDBJ databases">
        <authorList>
            <person name="Page C.A."/>
            <person name="Perez-Diaz I.M."/>
        </authorList>
    </citation>
    <scope>NUCLEOTIDE SEQUENCE [LARGE SCALE GENOMIC DNA]</scope>
    <source>
        <strain evidence="2 3">Ll15</strain>
    </source>
</reference>
<name>A0ABZ0RU41_9BACI</name>
<dbReference type="EMBL" id="CP137624">
    <property type="protein sequence ID" value="WPK10721.1"/>
    <property type="molecule type" value="Genomic_DNA"/>
</dbReference>
<proteinExistence type="predicted"/>
<evidence type="ECO:0000313" key="3">
    <source>
        <dbReference type="Proteomes" id="UP001322664"/>
    </source>
</evidence>
<dbReference type="Proteomes" id="UP001322664">
    <property type="component" value="Chromosome"/>
</dbReference>
<sequence length="211" mass="24278">MNNYTPTEIKDLQAIKQRVIFNVLQEIENGPRKPAFRWRFVILSAVLTISSILFIVNQMFMGDKHATTIDFTEPAFYEEQGLFYLHGVTLGDPKAKVTKLLGENYTTEFQEDGSNADLILDYGGNARFYFIQEKLVSIILIGTNEQRFDEVFTHYKGTKFTVEETQFLYSSETSHVIKAEFTPNGLYVFLMYAGPDFAETQKFLEQQDNAD</sequence>
<evidence type="ECO:0008006" key="4">
    <source>
        <dbReference type="Google" id="ProtNLM"/>
    </source>
</evidence>
<protein>
    <recommendedName>
        <fullName evidence="4">DUF4367 domain-containing protein</fullName>
    </recommendedName>
</protein>
<keyword evidence="3" id="KW-1185">Reference proteome</keyword>
<feature type="transmembrane region" description="Helical" evidence="1">
    <location>
        <begin position="38"/>
        <end position="56"/>
    </location>
</feature>
<evidence type="ECO:0000313" key="2">
    <source>
        <dbReference type="EMBL" id="WPK10721.1"/>
    </source>
</evidence>
<organism evidence="2 3">
    <name type="scientific">Lysinibacillus louembei</name>
    <dbReference type="NCBI Taxonomy" id="1470088"/>
    <lineage>
        <taxon>Bacteria</taxon>
        <taxon>Bacillati</taxon>
        <taxon>Bacillota</taxon>
        <taxon>Bacilli</taxon>
        <taxon>Bacillales</taxon>
        <taxon>Bacillaceae</taxon>
        <taxon>Lysinibacillus</taxon>
    </lineage>
</organism>
<keyword evidence="1" id="KW-0472">Membrane</keyword>
<keyword evidence="1" id="KW-0812">Transmembrane</keyword>
<evidence type="ECO:0000256" key="1">
    <source>
        <dbReference type="SAM" id="Phobius"/>
    </source>
</evidence>
<gene>
    <name evidence="2" type="ORF">R6U77_12605</name>
</gene>
<keyword evidence="1" id="KW-1133">Transmembrane helix</keyword>
<accession>A0ABZ0RU41</accession>
<dbReference type="RefSeq" id="WP_293926236.1">
    <property type="nucleotide sequence ID" value="NZ_CP137624.1"/>
</dbReference>